<dbReference type="NCBIfam" id="TIGR01076">
    <property type="entry name" value="sortase_fam"/>
    <property type="match status" value="1"/>
</dbReference>
<evidence type="ECO:0000313" key="4">
    <source>
        <dbReference type="Proteomes" id="UP000233440"/>
    </source>
</evidence>
<keyword evidence="1" id="KW-0378">Hydrolase</keyword>
<feature type="active site" description="Acyl-thioester intermediate" evidence="2">
    <location>
        <position position="172"/>
    </location>
</feature>
<dbReference type="Proteomes" id="UP000233440">
    <property type="component" value="Unassembled WGS sequence"/>
</dbReference>
<comment type="caution">
    <text evidence="3">The sequence shown here is derived from an EMBL/GenBank/DDBJ whole genome shotgun (WGS) entry which is preliminary data.</text>
</comment>
<dbReference type="SUPFAM" id="SSF63817">
    <property type="entry name" value="Sortase"/>
    <property type="match status" value="1"/>
</dbReference>
<accession>A0A2N3LI22</accession>
<dbReference type="EMBL" id="PIQO01000012">
    <property type="protein sequence ID" value="PKR84224.1"/>
    <property type="molecule type" value="Genomic_DNA"/>
</dbReference>
<dbReference type="NCBIfam" id="NF033746">
    <property type="entry name" value="class_D_sortase"/>
    <property type="match status" value="1"/>
</dbReference>
<dbReference type="Gene3D" id="2.40.260.10">
    <property type="entry name" value="Sortase"/>
    <property type="match status" value="1"/>
</dbReference>
<sequence>MKCISYIFIFIGLFCLLIGGTQLYKTSFTGKEALSKATALVNDSSKIGNVNNYEKSKERNYKKDSVMGLLEIPALKMKIPIIEGTEPRQLEKGVGHYIDTALPGEHGQVFLAGHRDTVFRGLGNLNKGQKIIIKLKYGTFKYKMTKSKIVKSDDRSIIEINAKKDSLVLATCYPFLFVGNAPDRYIIYAAPV</sequence>
<protein>
    <submittedName>
        <fullName evidence="3">Class D sortase</fullName>
    </submittedName>
</protein>
<dbReference type="GO" id="GO:0016787">
    <property type="term" value="F:hydrolase activity"/>
    <property type="evidence" value="ECO:0007669"/>
    <property type="project" value="UniProtKB-KW"/>
</dbReference>
<keyword evidence="4" id="KW-1185">Reference proteome</keyword>
<dbReference type="RefSeq" id="WP_101355141.1">
    <property type="nucleotide sequence ID" value="NZ_PIQO01000012.1"/>
</dbReference>
<evidence type="ECO:0000256" key="1">
    <source>
        <dbReference type="ARBA" id="ARBA00022801"/>
    </source>
</evidence>
<name>A0A2N3LI22_9BACI</name>
<evidence type="ECO:0000313" key="3">
    <source>
        <dbReference type="EMBL" id="PKR84224.1"/>
    </source>
</evidence>
<dbReference type="InterPro" id="IPR023365">
    <property type="entry name" value="Sortase_dom-sf"/>
</dbReference>
<dbReference type="InterPro" id="IPR053525">
    <property type="entry name" value="Sortase_D"/>
</dbReference>
<dbReference type="InterPro" id="IPR041999">
    <property type="entry name" value="Sortase_D_1"/>
</dbReference>
<dbReference type="OrthoDB" id="165822at2"/>
<dbReference type="CDD" id="cd05828">
    <property type="entry name" value="Sortase_D_1"/>
    <property type="match status" value="1"/>
</dbReference>
<dbReference type="InterPro" id="IPR005754">
    <property type="entry name" value="Sortase"/>
</dbReference>
<gene>
    <name evidence="3" type="ORF">CWO92_15595</name>
</gene>
<organism evidence="3 4">
    <name type="scientific">Heyndrickxia camelliae</name>
    <dbReference type="NCBI Taxonomy" id="1707093"/>
    <lineage>
        <taxon>Bacteria</taxon>
        <taxon>Bacillati</taxon>
        <taxon>Bacillota</taxon>
        <taxon>Bacilli</taxon>
        <taxon>Bacillales</taxon>
        <taxon>Bacillaceae</taxon>
        <taxon>Heyndrickxia</taxon>
    </lineage>
</organism>
<evidence type="ECO:0000256" key="2">
    <source>
        <dbReference type="PIRSR" id="PIRSR605754-1"/>
    </source>
</evidence>
<dbReference type="Pfam" id="PF04203">
    <property type="entry name" value="Sortase"/>
    <property type="match status" value="1"/>
</dbReference>
<reference evidence="3 4" key="1">
    <citation type="submission" date="2017-11" db="EMBL/GenBank/DDBJ databases">
        <title>Bacillus camelliae sp. nov., isolated from pu'er tea.</title>
        <authorList>
            <person name="Niu L."/>
        </authorList>
    </citation>
    <scope>NUCLEOTIDE SEQUENCE [LARGE SCALE GENOMIC DNA]</scope>
    <source>
        <strain evidence="3 4">7578-1</strain>
    </source>
</reference>
<proteinExistence type="predicted"/>
<feature type="active site" description="Proton donor/acceptor" evidence="2">
    <location>
        <position position="114"/>
    </location>
</feature>
<dbReference type="AlphaFoldDB" id="A0A2N3LI22"/>